<dbReference type="AlphaFoldDB" id="A0A5A7PJU2"/>
<evidence type="ECO:0000313" key="1">
    <source>
        <dbReference type="EMBL" id="GER32882.1"/>
    </source>
</evidence>
<accession>A0A5A7PJU2</accession>
<organism evidence="1 2">
    <name type="scientific">Striga asiatica</name>
    <name type="common">Asiatic witchweed</name>
    <name type="synonym">Buchnera asiatica</name>
    <dbReference type="NCBI Taxonomy" id="4170"/>
    <lineage>
        <taxon>Eukaryota</taxon>
        <taxon>Viridiplantae</taxon>
        <taxon>Streptophyta</taxon>
        <taxon>Embryophyta</taxon>
        <taxon>Tracheophyta</taxon>
        <taxon>Spermatophyta</taxon>
        <taxon>Magnoliopsida</taxon>
        <taxon>eudicotyledons</taxon>
        <taxon>Gunneridae</taxon>
        <taxon>Pentapetalae</taxon>
        <taxon>asterids</taxon>
        <taxon>lamiids</taxon>
        <taxon>Lamiales</taxon>
        <taxon>Orobanchaceae</taxon>
        <taxon>Buchnereae</taxon>
        <taxon>Striga</taxon>
    </lineage>
</organism>
<reference evidence="2" key="1">
    <citation type="journal article" date="2019" name="Curr. Biol.">
        <title>Genome Sequence of Striga asiatica Provides Insight into the Evolution of Plant Parasitism.</title>
        <authorList>
            <person name="Yoshida S."/>
            <person name="Kim S."/>
            <person name="Wafula E.K."/>
            <person name="Tanskanen J."/>
            <person name="Kim Y.M."/>
            <person name="Honaas L."/>
            <person name="Yang Z."/>
            <person name="Spallek T."/>
            <person name="Conn C.E."/>
            <person name="Ichihashi Y."/>
            <person name="Cheong K."/>
            <person name="Cui S."/>
            <person name="Der J.P."/>
            <person name="Gundlach H."/>
            <person name="Jiao Y."/>
            <person name="Hori C."/>
            <person name="Ishida J.K."/>
            <person name="Kasahara H."/>
            <person name="Kiba T."/>
            <person name="Kim M.S."/>
            <person name="Koo N."/>
            <person name="Laohavisit A."/>
            <person name="Lee Y.H."/>
            <person name="Lumba S."/>
            <person name="McCourt P."/>
            <person name="Mortimer J.C."/>
            <person name="Mutuku J.M."/>
            <person name="Nomura T."/>
            <person name="Sasaki-Sekimoto Y."/>
            <person name="Seto Y."/>
            <person name="Wang Y."/>
            <person name="Wakatake T."/>
            <person name="Sakakibara H."/>
            <person name="Demura T."/>
            <person name="Yamaguchi S."/>
            <person name="Yoneyama K."/>
            <person name="Manabe R.I."/>
            <person name="Nelson D.C."/>
            <person name="Schulman A.H."/>
            <person name="Timko M.P."/>
            <person name="dePamphilis C.W."/>
            <person name="Choi D."/>
            <person name="Shirasu K."/>
        </authorList>
    </citation>
    <scope>NUCLEOTIDE SEQUENCE [LARGE SCALE GENOMIC DNA]</scope>
    <source>
        <strain evidence="2">cv. UVA1</strain>
    </source>
</reference>
<proteinExistence type="predicted"/>
<gene>
    <name evidence="1" type="ORF">STAS_08975</name>
</gene>
<dbReference type="Proteomes" id="UP000325081">
    <property type="component" value="Unassembled WGS sequence"/>
</dbReference>
<comment type="caution">
    <text evidence="1">The sequence shown here is derived from an EMBL/GenBank/DDBJ whole genome shotgun (WGS) entry which is preliminary data.</text>
</comment>
<keyword evidence="1" id="KW-0449">Lipoprotein</keyword>
<sequence length="173" mass="19937">MATSLEPVNCCPFTRRQGIPKLSAKTCPTIRNRRPITRSSSTRTKINITGHLSHIYPMITNWAPHMARYQFSKLLDHITTKLLKQNCKEATSEFHLKQITFWKESEVQNLRKDGLAQIYYALGKTMIHTSEVIIIPPGIIFESQDEYSNFSHPVADELEDMKPICIPKSYRIC</sequence>
<name>A0A5A7PJU2_STRAF</name>
<dbReference type="EMBL" id="BKCP01004639">
    <property type="protein sequence ID" value="GER32882.1"/>
    <property type="molecule type" value="Genomic_DNA"/>
</dbReference>
<evidence type="ECO:0000313" key="2">
    <source>
        <dbReference type="Proteomes" id="UP000325081"/>
    </source>
</evidence>
<keyword evidence="2" id="KW-1185">Reference proteome</keyword>
<protein>
    <submittedName>
        <fullName evidence="1">LPS-assembly lipoprotein LptE</fullName>
    </submittedName>
</protein>